<accession>A0A7T0M145</accession>
<protein>
    <submittedName>
        <fullName evidence="1">Uncharacterized protein</fullName>
    </submittedName>
</protein>
<reference evidence="1 2" key="1">
    <citation type="submission" date="2020-11" db="EMBL/GenBank/DDBJ databases">
        <authorList>
            <person name="Asamoah-Frimpong E.A."/>
            <person name="Attaran A."/>
            <person name="Berhane B."/>
            <person name="Boone B.K."/>
            <person name="Cesta G."/>
            <person name="Chorbajian C."/>
            <person name="Cowan J.T."/>
            <person name="Datu D.V."/>
            <person name="Der L."/>
            <person name="Egbunine A.O."/>
            <person name="Giampietro H."/>
            <person name="Gunnison R.P."/>
            <person name="Joseph M.A."/>
            <person name="Kiewe T."/>
            <person name="Oboh E.C."/>
            <person name="O'Neill K."/>
            <person name="Oxlaj J.A."/>
            <person name="Patel A.K."/>
            <person name="Saqaf K."/>
            <person name="Vuong K."/>
            <person name="Walker C."/>
            <person name="Wikina T."/>
            <person name="Yan T."/>
            <person name="Avazpour P."/>
            <person name="Kim F.M."/>
            <person name="Mason K.J."/>
            <person name="Nguyen D.A."/>
            <person name="Pettit S.M."/>
            <person name="Zhou O.J."/>
            <person name="Brissett D.L."/>
            <person name="Gualtieri C."/>
            <person name="Hufford T.M."/>
            <person name="Ko J.M."/>
            <person name="Novak J.K."/>
            <person name="Smith Z.M."/>
            <person name="Erill I."/>
            <person name="Caruso S.M."/>
            <person name="Garlena R.A."/>
            <person name="Russell D.A."/>
            <person name="Pope W.H."/>
            <person name="Jacobs-Sera D."/>
            <person name="Hatfull G.F."/>
        </authorList>
    </citation>
    <scope>NUCLEOTIDE SEQUENCE [LARGE SCALE GENOMIC DNA]</scope>
</reference>
<gene>
    <name evidence="1" type="primary">6</name>
    <name evidence="1" type="ORF">SEA_TURKISHDELIGHT_6</name>
</gene>
<dbReference type="EMBL" id="MW291017">
    <property type="protein sequence ID" value="QPL14035.1"/>
    <property type="molecule type" value="Genomic_DNA"/>
</dbReference>
<evidence type="ECO:0000313" key="2">
    <source>
        <dbReference type="Proteomes" id="UP000595090"/>
    </source>
</evidence>
<evidence type="ECO:0000313" key="1">
    <source>
        <dbReference type="EMBL" id="QPL14035.1"/>
    </source>
</evidence>
<dbReference type="KEGG" id="vg:80020292"/>
<organism evidence="1 2">
    <name type="scientific">Streptomyces phage TurkishDelight</name>
    <dbReference type="NCBI Taxonomy" id="2793708"/>
    <lineage>
        <taxon>Viruses</taxon>
        <taxon>Duplodnaviria</taxon>
        <taxon>Heunggongvirae</taxon>
        <taxon>Uroviricota</taxon>
        <taxon>Caudoviricetes</taxon>
        <taxon>Dolmabahcevirus</taxon>
        <taxon>Dolmabahcevirus turkishdelight</taxon>
    </lineage>
</organism>
<proteinExistence type="predicted"/>
<sequence length="56" mass="5817">MSSWTEFLDVVAAAPPVVRVELETSEVTEVLFYGPGPEYEPGGLLLIPAGALPGSG</sequence>
<dbReference type="Proteomes" id="UP000595090">
    <property type="component" value="Segment"/>
</dbReference>
<dbReference type="GeneID" id="80020292"/>
<name>A0A7T0M145_9CAUD</name>
<dbReference type="RefSeq" id="YP_010755622.1">
    <property type="nucleotide sequence ID" value="NC_073473.1"/>
</dbReference>
<keyword evidence="2" id="KW-1185">Reference proteome</keyword>